<dbReference type="InterPro" id="IPR003607">
    <property type="entry name" value="HD/PDEase_dom"/>
</dbReference>
<feature type="domain" description="HDOD" evidence="1">
    <location>
        <begin position="22"/>
        <end position="215"/>
    </location>
</feature>
<dbReference type="NCBIfam" id="TIGR00277">
    <property type="entry name" value="HDIG"/>
    <property type="match status" value="1"/>
</dbReference>
<dbReference type="AlphaFoldDB" id="A0A1J5SVQ1"/>
<dbReference type="SUPFAM" id="SSF109604">
    <property type="entry name" value="HD-domain/PDEase-like"/>
    <property type="match status" value="1"/>
</dbReference>
<dbReference type="Gene3D" id="1.10.3210.10">
    <property type="entry name" value="Hypothetical protein af1432"/>
    <property type="match status" value="1"/>
</dbReference>
<protein>
    <submittedName>
        <fullName evidence="2">Ribonuclease Y</fullName>
    </submittedName>
</protein>
<comment type="caution">
    <text evidence="2">The sequence shown here is derived from an EMBL/GenBank/DDBJ whole genome shotgun (WGS) entry which is preliminary data.</text>
</comment>
<dbReference type="InterPro" id="IPR006675">
    <property type="entry name" value="HDIG_dom"/>
</dbReference>
<gene>
    <name evidence="2" type="primary">rny_6</name>
    <name evidence="2" type="ORF">GALL_62510</name>
</gene>
<name>A0A1J5SVQ1_9ZZZZ</name>
<dbReference type="EMBL" id="MLJW01000017">
    <property type="protein sequence ID" value="OIR12551.1"/>
    <property type="molecule type" value="Genomic_DNA"/>
</dbReference>
<dbReference type="InterPro" id="IPR013976">
    <property type="entry name" value="HDOD"/>
</dbReference>
<evidence type="ECO:0000313" key="2">
    <source>
        <dbReference type="EMBL" id="OIR12551.1"/>
    </source>
</evidence>
<reference evidence="2" key="1">
    <citation type="submission" date="2016-10" db="EMBL/GenBank/DDBJ databases">
        <title>Sequence of Gallionella enrichment culture.</title>
        <authorList>
            <person name="Poehlein A."/>
            <person name="Muehling M."/>
            <person name="Daniel R."/>
        </authorList>
    </citation>
    <scope>NUCLEOTIDE SEQUENCE</scope>
</reference>
<dbReference type="PROSITE" id="PS51833">
    <property type="entry name" value="HDOD"/>
    <property type="match status" value="1"/>
</dbReference>
<dbReference type="CDD" id="cd00077">
    <property type="entry name" value="HDc"/>
    <property type="match status" value="1"/>
</dbReference>
<sequence length="286" mass="31321">MSEEKQGSFESVGYVLDSVQKLPSMPSIVMEVLESFGNENLSVNTLANKISRDQAIVARVLRVANAPFFGKSGQVSSISEAISLLGFSHLRGLVAAASIINVFPYTGNVIDMPVFWRHGIGTADCAKVLARHVGLNPEIAFTAGLLHDIGKLVMSVYFPLTFAHVHKTVSGSTIDSLRAENAAFGLDHAALGGEVAKRWNFPIEIRKAVELHHTEYVASDDITLSDVIYVANLFAKTLEDGNLRKPETEHLILSADLRLKFKLDKMEELLIEAKRQYDSDVTLING</sequence>
<evidence type="ECO:0000259" key="1">
    <source>
        <dbReference type="PROSITE" id="PS51833"/>
    </source>
</evidence>
<proteinExistence type="predicted"/>
<dbReference type="InterPro" id="IPR052340">
    <property type="entry name" value="RNase_Y/CdgJ"/>
</dbReference>
<dbReference type="PANTHER" id="PTHR33525">
    <property type="match status" value="1"/>
</dbReference>
<accession>A0A1J5SVQ1</accession>
<dbReference type="Pfam" id="PF08668">
    <property type="entry name" value="HDOD"/>
    <property type="match status" value="1"/>
</dbReference>
<organism evidence="2">
    <name type="scientific">mine drainage metagenome</name>
    <dbReference type="NCBI Taxonomy" id="410659"/>
    <lineage>
        <taxon>unclassified sequences</taxon>
        <taxon>metagenomes</taxon>
        <taxon>ecological metagenomes</taxon>
    </lineage>
</organism>
<dbReference type="PANTHER" id="PTHR33525:SF3">
    <property type="entry name" value="RIBONUCLEASE Y"/>
    <property type="match status" value="1"/>
</dbReference>